<dbReference type="PANTHER" id="PTHR42995:SF5">
    <property type="entry name" value="ACETYL-COENZYME A CARBOXYLASE CARBOXYL TRANSFERASE SUBUNIT BETA, CHLOROPLASTIC"/>
    <property type="match status" value="1"/>
</dbReference>
<keyword evidence="9" id="KW-1185">Reference proteome</keyword>
<dbReference type="GO" id="GO:0009507">
    <property type="term" value="C:chloroplast"/>
    <property type="evidence" value="ECO:0007669"/>
    <property type="project" value="TreeGrafter"/>
</dbReference>
<evidence type="ECO:0000256" key="5">
    <source>
        <dbReference type="SAM" id="Phobius"/>
    </source>
</evidence>
<organism evidence="8 9">
    <name type="scientific">Gossypium gossypioides</name>
    <name type="common">Mexican cotton</name>
    <name type="synonym">Selera gossypioides</name>
    <dbReference type="NCBI Taxonomy" id="34282"/>
    <lineage>
        <taxon>Eukaryota</taxon>
        <taxon>Viridiplantae</taxon>
        <taxon>Streptophyta</taxon>
        <taxon>Embryophyta</taxon>
        <taxon>Tracheophyta</taxon>
        <taxon>Spermatophyta</taxon>
        <taxon>Magnoliopsida</taxon>
        <taxon>eudicotyledons</taxon>
        <taxon>Gunneridae</taxon>
        <taxon>Pentapetalae</taxon>
        <taxon>rosids</taxon>
        <taxon>malvids</taxon>
        <taxon>Malvales</taxon>
        <taxon>Malvaceae</taxon>
        <taxon>Malvoideae</taxon>
        <taxon>Gossypium</taxon>
    </lineage>
</organism>
<evidence type="ECO:0000256" key="1">
    <source>
        <dbReference type="ARBA" id="ARBA00011842"/>
    </source>
</evidence>
<feature type="transmembrane region" description="Helical" evidence="5">
    <location>
        <begin position="12"/>
        <end position="32"/>
    </location>
</feature>
<feature type="transmembrane region" description="Helical" evidence="5">
    <location>
        <begin position="60"/>
        <end position="79"/>
    </location>
</feature>
<evidence type="ECO:0000259" key="6">
    <source>
        <dbReference type="PROSITE" id="PS50980"/>
    </source>
</evidence>
<keyword evidence="3" id="KW-0863">Zinc-finger</keyword>
<dbReference type="GO" id="GO:0003989">
    <property type="term" value="F:acetyl-CoA carboxylase activity"/>
    <property type="evidence" value="ECO:0007669"/>
    <property type="project" value="InterPro"/>
</dbReference>
<dbReference type="InterPro" id="IPR000438">
    <property type="entry name" value="Acetyl_CoA_COase_Trfase_b_su"/>
</dbReference>
<keyword evidence="5" id="KW-0812">Transmembrane</keyword>
<reference evidence="8 9" key="1">
    <citation type="journal article" date="2019" name="Genome Biol. Evol.">
        <title>Insights into the evolution of the New World diploid cottons (Gossypium, subgenus Houzingenia) based on genome sequencing.</title>
        <authorList>
            <person name="Grover C.E."/>
            <person name="Arick M.A. 2nd"/>
            <person name="Thrash A."/>
            <person name="Conover J.L."/>
            <person name="Sanders W.S."/>
            <person name="Peterson D.G."/>
            <person name="Frelichowski J.E."/>
            <person name="Scheffler J.A."/>
            <person name="Scheffler B.E."/>
            <person name="Wendel J.F."/>
        </authorList>
    </citation>
    <scope>NUCLEOTIDE SEQUENCE [LARGE SCALE GENOMIC DNA]</scope>
    <source>
        <strain evidence="8">5</strain>
        <tissue evidence="8">Leaf</tissue>
    </source>
</reference>
<keyword evidence="5" id="KW-1133">Transmembrane helix</keyword>
<evidence type="ECO:0000256" key="2">
    <source>
        <dbReference type="ARBA" id="ARBA00022679"/>
    </source>
</evidence>
<evidence type="ECO:0000256" key="4">
    <source>
        <dbReference type="ARBA" id="ARBA00022833"/>
    </source>
</evidence>
<name>A0A7J9CW14_GOSGO</name>
<dbReference type="GO" id="GO:2001295">
    <property type="term" value="P:malonyl-CoA biosynthetic process"/>
    <property type="evidence" value="ECO:0007669"/>
    <property type="project" value="TreeGrafter"/>
</dbReference>
<dbReference type="Gene3D" id="3.90.226.10">
    <property type="entry name" value="2-enoyl-CoA Hydratase, Chain A, domain 1"/>
    <property type="match status" value="1"/>
</dbReference>
<accession>A0A7J9CW14</accession>
<dbReference type="GO" id="GO:0008270">
    <property type="term" value="F:zinc ion binding"/>
    <property type="evidence" value="ECO:0007669"/>
    <property type="project" value="UniProtKB-KW"/>
</dbReference>
<dbReference type="PROSITE" id="PS51004">
    <property type="entry name" value="SEMA"/>
    <property type="match status" value="1"/>
</dbReference>
<keyword evidence="2" id="KW-0808">Transferase</keyword>
<dbReference type="GO" id="GO:0006633">
    <property type="term" value="P:fatty acid biosynthetic process"/>
    <property type="evidence" value="ECO:0007669"/>
    <property type="project" value="InterPro"/>
</dbReference>
<comment type="caution">
    <text evidence="8">The sequence shown here is derived from an EMBL/GenBank/DDBJ whole genome shotgun (WGS) entry which is preliminary data.</text>
</comment>
<keyword evidence="5" id="KW-0472">Membrane</keyword>
<dbReference type="AlphaFoldDB" id="A0A7J9CW14"/>
<evidence type="ECO:0000259" key="7">
    <source>
        <dbReference type="PROSITE" id="PS51004"/>
    </source>
</evidence>
<dbReference type="SUPFAM" id="SSF52096">
    <property type="entry name" value="ClpP/crotonase"/>
    <property type="match status" value="1"/>
</dbReference>
<dbReference type="InterPro" id="IPR011762">
    <property type="entry name" value="COA_CT_N"/>
</dbReference>
<dbReference type="Proteomes" id="UP000593579">
    <property type="component" value="Unassembled WGS sequence"/>
</dbReference>
<sequence length="80" mass="8916">MRSVVGEKIIYLIEYATNTFLPFILVCAFGGARMQEESLSLMQMTKISLAVYYCQSNKKLFYVSILTTPTIGGVTASFIC</sequence>
<gene>
    <name evidence="8" type="ORF">Gogos_001402</name>
</gene>
<keyword evidence="3" id="KW-0479">Metal-binding</keyword>
<feature type="domain" description="Sema" evidence="7">
    <location>
        <begin position="1"/>
        <end position="80"/>
    </location>
</feature>
<dbReference type="GO" id="GO:0016740">
    <property type="term" value="F:transferase activity"/>
    <property type="evidence" value="ECO:0007669"/>
    <property type="project" value="UniProtKB-KW"/>
</dbReference>
<comment type="subunit">
    <text evidence="1">Acetyl-CoA carboxylase is a heterohexamer composed of biotin carboxyl carrier protein, biotin carboxylase and 2 subunits each of ACCase subunit alpha and ACCase plastid-coded subunit beta (accD).</text>
</comment>
<evidence type="ECO:0000313" key="8">
    <source>
        <dbReference type="EMBL" id="MBA0752581.1"/>
    </source>
</evidence>
<dbReference type="InterPro" id="IPR029045">
    <property type="entry name" value="ClpP/crotonase-like_dom_sf"/>
</dbReference>
<dbReference type="InterPro" id="IPR001627">
    <property type="entry name" value="Semap_dom"/>
</dbReference>
<dbReference type="PRINTS" id="PR01070">
    <property type="entry name" value="ACCCTRFRASEB"/>
</dbReference>
<protein>
    <submittedName>
        <fullName evidence="8">Uncharacterized protein</fullName>
    </submittedName>
</protein>
<keyword evidence="4" id="KW-0862">Zinc</keyword>
<feature type="domain" description="CoA carboxyltransferase N-terminal" evidence="6">
    <location>
        <begin position="1"/>
        <end position="80"/>
    </location>
</feature>
<dbReference type="PROSITE" id="PS50980">
    <property type="entry name" value="COA_CT_NTER"/>
    <property type="match status" value="1"/>
</dbReference>
<dbReference type="EMBL" id="JABEZY010000013">
    <property type="protein sequence ID" value="MBA0752581.1"/>
    <property type="molecule type" value="Genomic_DNA"/>
</dbReference>
<evidence type="ECO:0000256" key="3">
    <source>
        <dbReference type="ARBA" id="ARBA00022771"/>
    </source>
</evidence>
<dbReference type="OrthoDB" id="10053020at2759"/>
<dbReference type="GO" id="GO:0009317">
    <property type="term" value="C:acetyl-CoA carboxylase complex"/>
    <property type="evidence" value="ECO:0007669"/>
    <property type="project" value="InterPro"/>
</dbReference>
<proteinExistence type="predicted"/>
<dbReference type="PANTHER" id="PTHR42995">
    <property type="entry name" value="ACETYL-COENZYME A CARBOXYLASE CARBOXYL TRANSFERASE SUBUNIT BETA, CHLOROPLASTIC"/>
    <property type="match status" value="1"/>
</dbReference>
<evidence type="ECO:0000313" key="9">
    <source>
        <dbReference type="Proteomes" id="UP000593579"/>
    </source>
</evidence>